<accession>A0A327VYC5</accession>
<keyword evidence="2" id="KW-1185">Reference proteome</keyword>
<comment type="caution">
    <text evidence="1">The sequence shown here is derived from an EMBL/GenBank/DDBJ whole genome shotgun (WGS) entry which is preliminary data.</text>
</comment>
<reference evidence="1 2" key="1">
    <citation type="submission" date="2018-06" db="EMBL/GenBank/DDBJ databases">
        <title>Genomic Encyclopedia of Archaeal and Bacterial Type Strains, Phase II (KMG-II): from individual species to whole genera.</title>
        <authorList>
            <person name="Goeker M."/>
        </authorList>
    </citation>
    <scope>NUCLEOTIDE SEQUENCE [LARGE SCALE GENOMIC DNA]</scope>
    <source>
        <strain evidence="1 2">DSM 29821</strain>
    </source>
</reference>
<gene>
    <name evidence="1" type="ORF">CLV59_105308</name>
</gene>
<evidence type="ECO:0000313" key="2">
    <source>
        <dbReference type="Proteomes" id="UP000249819"/>
    </source>
</evidence>
<evidence type="ECO:0000313" key="1">
    <source>
        <dbReference type="EMBL" id="RAJ80200.1"/>
    </source>
</evidence>
<dbReference type="SUPFAM" id="SSF69360">
    <property type="entry name" value="Cell wall binding repeat"/>
    <property type="match status" value="1"/>
</dbReference>
<proteinExistence type="predicted"/>
<dbReference type="PANTHER" id="PTHR37841">
    <property type="entry name" value="GLR2918 PROTEIN"/>
    <property type="match status" value="1"/>
</dbReference>
<dbReference type="Proteomes" id="UP000249819">
    <property type="component" value="Unassembled WGS sequence"/>
</dbReference>
<dbReference type="InterPro" id="IPR032774">
    <property type="entry name" value="WG_beta_rep"/>
</dbReference>
<organism evidence="1 2">
    <name type="scientific">Chitinophaga dinghuensis</name>
    <dbReference type="NCBI Taxonomy" id="1539050"/>
    <lineage>
        <taxon>Bacteria</taxon>
        <taxon>Pseudomonadati</taxon>
        <taxon>Bacteroidota</taxon>
        <taxon>Chitinophagia</taxon>
        <taxon>Chitinophagales</taxon>
        <taxon>Chitinophagaceae</taxon>
        <taxon>Chitinophaga</taxon>
    </lineage>
</organism>
<name>A0A327VYC5_9BACT</name>
<dbReference type="RefSeq" id="WP_111593209.1">
    <property type="nucleotide sequence ID" value="NZ_QLMA01000005.1"/>
</dbReference>
<dbReference type="PANTHER" id="PTHR37841:SF1">
    <property type="entry name" value="DUF3298 DOMAIN-CONTAINING PROTEIN"/>
    <property type="match status" value="1"/>
</dbReference>
<protein>
    <submittedName>
        <fullName evidence="1">WG repeat protein</fullName>
    </submittedName>
</protein>
<dbReference type="PROSITE" id="PS51257">
    <property type="entry name" value="PROKAR_LIPOPROTEIN"/>
    <property type="match status" value="1"/>
</dbReference>
<dbReference type="Pfam" id="PF14903">
    <property type="entry name" value="WG_beta_rep"/>
    <property type="match status" value="2"/>
</dbReference>
<dbReference type="AlphaFoldDB" id="A0A327VYC5"/>
<dbReference type="OrthoDB" id="679755at2"/>
<dbReference type="EMBL" id="QLMA01000005">
    <property type="protein sequence ID" value="RAJ80200.1"/>
    <property type="molecule type" value="Genomic_DNA"/>
</dbReference>
<sequence length="612" mass="69538">MKVFSVLLLTVILFGCQHPTTVPLFPYQENGKSGYIDQQGNVVIAARFAAVQDFSEELAAVRTDGYYGYIDKAGKFMIDPTYDYATPFSQGIALVYKGSIARYIDKSGQTVTPVFLEGEVATNGTAIVTNFGGKKGLIDTTGKLILDTTYQQLSREEGGLMYATDAKGTFQLLDKKGQLLPFYNTYPTLFPWREKYILGILKSPDSSHNDRAVLDLSAKEIIRYNSAFVYPLDLSDDKIMLEKTFNYTRHETALYDLKSKDTLLNNVEDYTPFNNHWALVKNKDGNVMMVGSAGNLIPTSFKYFEKQGFQHGYAFVATDKGYGLIDTTGQFVINPQYNQIVPYGRTVNTFFFGKMDHSDYGLIGMANNSGQTIIPPVLQSIDKRGFVSGLMLCTKDNLSTYLDTSGKVVWQEKKGATLLPMNIDYVRDGDYYVKEEDGWGYIKFFRRIPPYKYYSVPKPFHQDNKDLTKSLLVRVDTAHQYTFDRQNKGYKVQILNNADTSISLPVQDFKLHMVLMAFLNNQWVPIEQFPVATCAHPTHTFNLKVGFFWELFCPQYVGAKQVRLRMALRYWISTDAAFGEVYSNEFSGSINPGQLWRSQENKLQYKVSIFQQ</sequence>